<feature type="compositionally biased region" description="Pro residues" evidence="10">
    <location>
        <begin position="245"/>
        <end position="259"/>
    </location>
</feature>
<feature type="domain" description="Thioredoxin" evidence="11">
    <location>
        <begin position="7"/>
        <end position="161"/>
    </location>
</feature>
<dbReference type="Proteomes" id="UP000284706">
    <property type="component" value="Unassembled WGS sequence"/>
</dbReference>
<keyword evidence="2" id="KW-0575">Peroxidase</keyword>
<evidence type="ECO:0000256" key="4">
    <source>
        <dbReference type="ARBA" id="ARBA00023002"/>
    </source>
</evidence>
<feature type="region of interest" description="Disordered" evidence="10">
    <location>
        <begin position="162"/>
        <end position="285"/>
    </location>
</feature>
<evidence type="ECO:0000256" key="7">
    <source>
        <dbReference type="ARBA" id="ARBA00032824"/>
    </source>
</evidence>
<evidence type="ECO:0000313" key="12">
    <source>
        <dbReference type="EMBL" id="PPQ65863.1"/>
    </source>
</evidence>
<dbReference type="InterPro" id="IPR036249">
    <property type="entry name" value="Thioredoxin-like_sf"/>
</dbReference>
<evidence type="ECO:0000256" key="1">
    <source>
        <dbReference type="ARBA" id="ARBA00013017"/>
    </source>
</evidence>
<feature type="compositionally biased region" description="Low complexity" evidence="10">
    <location>
        <begin position="204"/>
        <end position="244"/>
    </location>
</feature>
<evidence type="ECO:0000259" key="11">
    <source>
        <dbReference type="PROSITE" id="PS51352"/>
    </source>
</evidence>
<dbReference type="GO" id="GO:0045454">
    <property type="term" value="P:cell redox homeostasis"/>
    <property type="evidence" value="ECO:0007669"/>
    <property type="project" value="TreeGrafter"/>
</dbReference>
<keyword evidence="3" id="KW-0049">Antioxidant</keyword>
<accession>A0A409VHY0</accession>
<dbReference type="InParanoid" id="A0A409VHY0"/>
<evidence type="ECO:0000256" key="9">
    <source>
        <dbReference type="ARBA" id="ARBA00049091"/>
    </source>
</evidence>
<dbReference type="EMBL" id="NHYE01005644">
    <property type="protein sequence ID" value="PPQ65863.1"/>
    <property type="molecule type" value="Genomic_DNA"/>
</dbReference>
<evidence type="ECO:0000256" key="3">
    <source>
        <dbReference type="ARBA" id="ARBA00022862"/>
    </source>
</evidence>
<evidence type="ECO:0000256" key="2">
    <source>
        <dbReference type="ARBA" id="ARBA00022559"/>
    </source>
</evidence>
<dbReference type="GO" id="GO:0034599">
    <property type="term" value="P:cellular response to oxidative stress"/>
    <property type="evidence" value="ECO:0007669"/>
    <property type="project" value="TreeGrafter"/>
</dbReference>
<name>A0A409VHY0_9AGAR</name>
<feature type="compositionally biased region" description="Low complexity" evidence="10">
    <location>
        <begin position="177"/>
        <end position="196"/>
    </location>
</feature>
<dbReference type="STRING" id="231916.A0A409VHY0"/>
<dbReference type="PANTHER" id="PTHR42801">
    <property type="entry name" value="THIOREDOXIN-DEPENDENT PEROXIDE REDUCTASE"/>
    <property type="match status" value="1"/>
</dbReference>
<reference evidence="12 13" key="1">
    <citation type="journal article" date="2018" name="Evol. Lett.">
        <title>Horizontal gene cluster transfer increased hallucinogenic mushroom diversity.</title>
        <authorList>
            <person name="Reynolds H.T."/>
            <person name="Vijayakumar V."/>
            <person name="Gluck-Thaler E."/>
            <person name="Korotkin H.B."/>
            <person name="Matheny P.B."/>
            <person name="Slot J.C."/>
        </authorList>
    </citation>
    <scope>NUCLEOTIDE SEQUENCE [LARGE SCALE GENOMIC DNA]</scope>
    <source>
        <strain evidence="12 13">SRW20</strain>
    </source>
</reference>
<comment type="catalytic activity">
    <reaction evidence="9">
        <text>a hydroperoxide + [thioredoxin]-dithiol = an alcohol + [thioredoxin]-disulfide + H2O</text>
        <dbReference type="Rhea" id="RHEA:62620"/>
        <dbReference type="Rhea" id="RHEA-COMP:10698"/>
        <dbReference type="Rhea" id="RHEA-COMP:10700"/>
        <dbReference type="ChEBI" id="CHEBI:15377"/>
        <dbReference type="ChEBI" id="CHEBI:29950"/>
        <dbReference type="ChEBI" id="CHEBI:30879"/>
        <dbReference type="ChEBI" id="CHEBI:35924"/>
        <dbReference type="ChEBI" id="CHEBI:50058"/>
        <dbReference type="EC" id="1.11.1.24"/>
    </reaction>
</comment>
<dbReference type="Pfam" id="PF00578">
    <property type="entry name" value="AhpC-TSA"/>
    <property type="match status" value="1"/>
</dbReference>
<dbReference type="InterPro" id="IPR000866">
    <property type="entry name" value="AhpC/TSA"/>
</dbReference>
<keyword evidence="4" id="KW-0560">Oxidoreductase</keyword>
<evidence type="ECO:0000256" key="8">
    <source>
        <dbReference type="ARBA" id="ARBA00038489"/>
    </source>
</evidence>
<feature type="compositionally biased region" description="Basic and acidic residues" evidence="10">
    <location>
        <begin position="162"/>
        <end position="176"/>
    </location>
</feature>
<comment type="similarity">
    <text evidence="8">Belongs to the peroxiredoxin family. BCP/PrxQ subfamily.</text>
</comment>
<comment type="caution">
    <text evidence="12">The sequence shown here is derived from an EMBL/GenBank/DDBJ whole genome shotgun (WGS) entry which is preliminary data.</text>
</comment>
<dbReference type="CDD" id="cd03017">
    <property type="entry name" value="PRX_BCP"/>
    <property type="match status" value="1"/>
</dbReference>
<evidence type="ECO:0000256" key="6">
    <source>
        <dbReference type="ARBA" id="ARBA00023284"/>
    </source>
</evidence>
<dbReference type="GO" id="GO:0005737">
    <property type="term" value="C:cytoplasm"/>
    <property type="evidence" value="ECO:0007669"/>
    <property type="project" value="TreeGrafter"/>
</dbReference>
<evidence type="ECO:0000256" key="5">
    <source>
        <dbReference type="ARBA" id="ARBA00023157"/>
    </source>
</evidence>
<dbReference type="OrthoDB" id="338622at2759"/>
<dbReference type="InterPro" id="IPR050924">
    <property type="entry name" value="Peroxiredoxin_BCP/PrxQ"/>
</dbReference>
<dbReference type="Gene3D" id="3.40.30.10">
    <property type="entry name" value="Glutaredoxin"/>
    <property type="match status" value="1"/>
</dbReference>
<dbReference type="EC" id="1.11.1.24" evidence="1"/>
<dbReference type="InterPro" id="IPR013766">
    <property type="entry name" value="Thioredoxin_domain"/>
</dbReference>
<keyword evidence="6" id="KW-0676">Redox-active center</keyword>
<keyword evidence="5" id="KW-1015">Disulfide bond</keyword>
<dbReference type="SUPFAM" id="SSF52833">
    <property type="entry name" value="Thioredoxin-like"/>
    <property type="match status" value="1"/>
</dbReference>
<gene>
    <name evidence="12" type="ORF">CVT26_000797</name>
</gene>
<dbReference type="PANTHER" id="PTHR42801:SF4">
    <property type="entry name" value="AHPC_TSA FAMILY PROTEIN"/>
    <property type="match status" value="1"/>
</dbReference>
<dbReference type="AlphaFoldDB" id="A0A409VHY0"/>
<keyword evidence="13" id="KW-1185">Reference proteome</keyword>
<evidence type="ECO:0000256" key="10">
    <source>
        <dbReference type="SAM" id="MobiDB-lite"/>
    </source>
</evidence>
<organism evidence="12 13">
    <name type="scientific">Gymnopilus dilepis</name>
    <dbReference type="NCBI Taxonomy" id="231916"/>
    <lineage>
        <taxon>Eukaryota</taxon>
        <taxon>Fungi</taxon>
        <taxon>Dikarya</taxon>
        <taxon>Basidiomycota</taxon>
        <taxon>Agaricomycotina</taxon>
        <taxon>Agaricomycetes</taxon>
        <taxon>Agaricomycetidae</taxon>
        <taxon>Agaricales</taxon>
        <taxon>Agaricineae</taxon>
        <taxon>Hymenogastraceae</taxon>
        <taxon>Gymnopilus</taxon>
    </lineage>
</organism>
<sequence>MSDQWHSLIGKTAPSITLKNYDGQDYTYTPGESGLPTALFFYPESGTYGCTREACQFRDAIATKDTFKPGKVQIIGISPDPVEKQKAFVEKHKLTYPVLSDVDKVAFKAYGVGKAMFGLIPSARVTFIVDKKGIVRDALDATLNYSAHSKFVDKWLDKLQAEEPKESKEAPKKEEAAAATPAPTSAEPQPTKTDAPVPTPAPAPTTTEGQAPTETPAPASAPTSAPTESSTSAAPAPTETATAPVPEPAAAPAPAPEPAPEQAEASTAGQPAPPEPATAPIAEAE</sequence>
<dbReference type="PROSITE" id="PS51352">
    <property type="entry name" value="THIOREDOXIN_2"/>
    <property type="match status" value="1"/>
</dbReference>
<dbReference type="GO" id="GO:0008379">
    <property type="term" value="F:thioredoxin peroxidase activity"/>
    <property type="evidence" value="ECO:0007669"/>
    <property type="project" value="TreeGrafter"/>
</dbReference>
<proteinExistence type="inferred from homology"/>
<protein>
    <recommendedName>
        <fullName evidence="1">thioredoxin-dependent peroxiredoxin</fullName>
        <ecNumber evidence="1">1.11.1.24</ecNumber>
    </recommendedName>
    <alternativeName>
        <fullName evidence="7">Thioredoxin peroxidase</fullName>
    </alternativeName>
</protein>
<evidence type="ECO:0000313" key="13">
    <source>
        <dbReference type="Proteomes" id="UP000284706"/>
    </source>
</evidence>